<sequence>MAEQSSAKIKIKNLILILTKISLESEPVVHAIASASKSSPSVIETEFDRLNLTGGYAQNLKYGITKDEAWLKKHKRNFIPKTSSFKDIPYLSTLEAIELGYFLSPSVIKQLEFLRHSIELSEKAILDEAKASTVFEDQDQQQLPYTTVTCVPSSLYEAQNLDNHRCEYRNIYWDSSKQKYYFYKSSNSSPDLSPSYSSEQEFRFDSNSRSTKPPPKVDRILDKPVFIIPSTTDNFFHTIIDYWYPVFLNILEYQNLSYFIDRSSAQLWLGQRLLDAYPNNWNQLSTKQNQATPEYGRIVSTDPVRTVNSYTHNTIAYDQMQSTFSLLPLLTPRTWFNNEWLLIKRLIHPGIGDDRTFVNEVQYWYGPRSEHPRWPYLDRQQQKYFFTYSDHILKKLNLPSKLDVPSTTTTDVEYIVVINRAQSSSRRITNAEEFLEKLKVRFQHGLNTTNTGKAIEPPSKLQVYPKVYDFSRNMHTSAKLMRQTRLLIGVHGAGLTNMMFMRPGAIMLEVSGIRCDYLSIHFGTMARMNQLIFREWVQTNGLGTGSCTKDGNVDLHIDEVVDLCDDLLQTELAQREAAYQQTIRLIQPKH</sequence>
<evidence type="ECO:0000256" key="2">
    <source>
        <dbReference type="ARBA" id="ARBA00022679"/>
    </source>
</evidence>
<feature type="domain" description="Glycosyltransferase 61 catalytic" evidence="4">
    <location>
        <begin position="356"/>
        <end position="507"/>
    </location>
</feature>
<keyword evidence="3" id="KW-0325">Glycoprotein</keyword>
<dbReference type="GO" id="GO:0016757">
    <property type="term" value="F:glycosyltransferase activity"/>
    <property type="evidence" value="ECO:0007669"/>
    <property type="project" value="UniProtKB-KW"/>
</dbReference>
<dbReference type="AlphaFoldDB" id="A0A814UJY5"/>
<dbReference type="EMBL" id="CAJOBC010007635">
    <property type="protein sequence ID" value="CAF3938435.1"/>
    <property type="molecule type" value="Genomic_DNA"/>
</dbReference>
<organism evidence="5 7">
    <name type="scientific">Didymodactylos carnosus</name>
    <dbReference type="NCBI Taxonomy" id="1234261"/>
    <lineage>
        <taxon>Eukaryota</taxon>
        <taxon>Metazoa</taxon>
        <taxon>Spiralia</taxon>
        <taxon>Gnathifera</taxon>
        <taxon>Rotifera</taxon>
        <taxon>Eurotatoria</taxon>
        <taxon>Bdelloidea</taxon>
        <taxon>Philodinida</taxon>
        <taxon>Philodinidae</taxon>
        <taxon>Didymodactylos</taxon>
    </lineage>
</organism>
<reference evidence="5" key="1">
    <citation type="submission" date="2021-02" db="EMBL/GenBank/DDBJ databases">
        <authorList>
            <person name="Nowell W R."/>
        </authorList>
    </citation>
    <scope>NUCLEOTIDE SEQUENCE</scope>
</reference>
<evidence type="ECO:0000256" key="1">
    <source>
        <dbReference type="ARBA" id="ARBA00022676"/>
    </source>
</evidence>
<keyword evidence="1" id="KW-0328">Glycosyltransferase</keyword>
<evidence type="ECO:0000259" key="4">
    <source>
        <dbReference type="Pfam" id="PF04577"/>
    </source>
</evidence>
<dbReference type="PANTHER" id="PTHR20961">
    <property type="entry name" value="GLYCOSYLTRANSFERASE"/>
    <property type="match status" value="1"/>
</dbReference>
<dbReference type="InterPro" id="IPR007657">
    <property type="entry name" value="Glycosyltransferase_61"/>
</dbReference>
<evidence type="ECO:0000313" key="7">
    <source>
        <dbReference type="Proteomes" id="UP000663829"/>
    </source>
</evidence>
<keyword evidence="7" id="KW-1185">Reference proteome</keyword>
<protein>
    <recommendedName>
        <fullName evidence="4">Glycosyltransferase 61 catalytic domain-containing protein</fullName>
    </recommendedName>
</protein>
<accession>A0A814UJY5</accession>
<dbReference type="Pfam" id="PF04577">
    <property type="entry name" value="Glyco_transf_61"/>
    <property type="match status" value="1"/>
</dbReference>
<evidence type="ECO:0000313" key="6">
    <source>
        <dbReference type="EMBL" id="CAF3938435.1"/>
    </source>
</evidence>
<dbReference type="InterPro" id="IPR049625">
    <property type="entry name" value="Glyco_transf_61_cat"/>
</dbReference>
<name>A0A814UJY5_9BILA</name>
<dbReference type="OrthoDB" id="529273at2759"/>
<evidence type="ECO:0000313" key="5">
    <source>
        <dbReference type="EMBL" id="CAF1174514.1"/>
    </source>
</evidence>
<keyword evidence="2" id="KW-0808">Transferase</keyword>
<gene>
    <name evidence="5" type="ORF">GPM918_LOCUS22363</name>
    <name evidence="6" type="ORF">SRO942_LOCUS22364</name>
</gene>
<comment type="caution">
    <text evidence="5">The sequence shown here is derived from an EMBL/GenBank/DDBJ whole genome shotgun (WGS) entry which is preliminary data.</text>
</comment>
<dbReference type="Proteomes" id="UP000681722">
    <property type="component" value="Unassembled WGS sequence"/>
</dbReference>
<dbReference type="Proteomes" id="UP000663829">
    <property type="component" value="Unassembled WGS sequence"/>
</dbReference>
<evidence type="ECO:0000256" key="3">
    <source>
        <dbReference type="ARBA" id="ARBA00023180"/>
    </source>
</evidence>
<proteinExistence type="predicted"/>
<dbReference type="EMBL" id="CAJNOQ010007634">
    <property type="protein sequence ID" value="CAF1174514.1"/>
    <property type="molecule type" value="Genomic_DNA"/>
</dbReference>